<dbReference type="KEGG" id="aar:Acear_2097"/>
<reference evidence="1 2" key="1">
    <citation type="journal article" date="2010" name="Stand. Genomic Sci.">
        <title>Complete genome sequence of Acetohalobium arabaticum type strain (Z-7288).</title>
        <authorList>
            <person name="Sikorski J."/>
            <person name="Lapidus A."/>
            <person name="Chertkov O."/>
            <person name="Lucas S."/>
            <person name="Copeland A."/>
            <person name="Glavina Del Rio T."/>
            <person name="Nolan M."/>
            <person name="Tice H."/>
            <person name="Cheng J.F."/>
            <person name="Han C."/>
            <person name="Brambilla E."/>
            <person name="Pitluck S."/>
            <person name="Liolios K."/>
            <person name="Ivanova N."/>
            <person name="Mavromatis K."/>
            <person name="Mikhailova N."/>
            <person name="Pati A."/>
            <person name="Bruce D."/>
            <person name="Detter C."/>
            <person name="Tapia R."/>
            <person name="Goodwin L."/>
            <person name="Chen A."/>
            <person name="Palaniappan K."/>
            <person name="Land M."/>
            <person name="Hauser L."/>
            <person name="Chang Y.J."/>
            <person name="Jeffries C.D."/>
            <person name="Rohde M."/>
            <person name="Goker M."/>
            <person name="Spring S."/>
            <person name="Woyke T."/>
            <person name="Bristow J."/>
            <person name="Eisen J.A."/>
            <person name="Markowitz V."/>
            <person name="Hugenholtz P."/>
            <person name="Kyrpides N.C."/>
            <person name="Klenk H.P."/>
        </authorList>
    </citation>
    <scope>NUCLEOTIDE SEQUENCE [LARGE SCALE GENOMIC DNA]</scope>
    <source>
        <strain evidence="2">ATCC 49924 / DSM 5501 / Z-7288</strain>
    </source>
</reference>
<dbReference type="Gene3D" id="1.10.1220.10">
    <property type="entry name" value="Met repressor-like"/>
    <property type="match status" value="1"/>
</dbReference>
<dbReference type="InterPro" id="IPR013321">
    <property type="entry name" value="Arc_rbn_hlx_hlx"/>
</dbReference>
<evidence type="ECO:0000313" key="2">
    <source>
        <dbReference type="Proteomes" id="UP000001661"/>
    </source>
</evidence>
<protein>
    <submittedName>
        <fullName evidence="1">Uncharacterized protein</fullName>
    </submittedName>
</protein>
<dbReference type="HOGENOM" id="CLU_2985928_0_0_9"/>
<keyword evidence="2" id="KW-1185">Reference proteome</keyword>
<dbReference type="EMBL" id="CP002105">
    <property type="protein sequence ID" value="ADL13587.1"/>
    <property type="molecule type" value="Genomic_DNA"/>
</dbReference>
<organism evidence="1 2">
    <name type="scientific">Acetohalobium arabaticum (strain ATCC 49924 / DSM 5501 / Z-7288)</name>
    <dbReference type="NCBI Taxonomy" id="574087"/>
    <lineage>
        <taxon>Bacteria</taxon>
        <taxon>Bacillati</taxon>
        <taxon>Bacillota</taxon>
        <taxon>Clostridia</taxon>
        <taxon>Halanaerobiales</taxon>
        <taxon>Halobacteroidaceae</taxon>
        <taxon>Acetohalobium</taxon>
    </lineage>
</organism>
<gene>
    <name evidence="1" type="ordered locus">Acear_2097</name>
</gene>
<name>D9QT87_ACEAZ</name>
<accession>D9QT87</accession>
<dbReference type="AlphaFoldDB" id="D9QT87"/>
<proteinExistence type="predicted"/>
<dbReference type="Proteomes" id="UP000001661">
    <property type="component" value="Chromosome"/>
</dbReference>
<dbReference type="STRING" id="574087.Acear_2097"/>
<evidence type="ECO:0000313" key="1">
    <source>
        <dbReference type="EMBL" id="ADL13587.1"/>
    </source>
</evidence>
<dbReference type="GO" id="GO:0006355">
    <property type="term" value="P:regulation of DNA-templated transcription"/>
    <property type="evidence" value="ECO:0007669"/>
    <property type="project" value="InterPro"/>
</dbReference>
<dbReference type="RefSeq" id="WP_013279030.1">
    <property type="nucleotide sequence ID" value="NC_014378.1"/>
</dbReference>
<sequence>MINWQDSDQHRAADVDSSVKDGLRISKMKQGYYEMGEINLKLAEEGLKAEEEAYKAI</sequence>